<dbReference type="AlphaFoldDB" id="A0A4C1X5D1"/>
<organism evidence="2 3">
    <name type="scientific">Eumeta variegata</name>
    <name type="common">Bagworm moth</name>
    <name type="synonym">Eumeta japonica</name>
    <dbReference type="NCBI Taxonomy" id="151549"/>
    <lineage>
        <taxon>Eukaryota</taxon>
        <taxon>Metazoa</taxon>
        <taxon>Ecdysozoa</taxon>
        <taxon>Arthropoda</taxon>
        <taxon>Hexapoda</taxon>
        <taxon>Insecta</taxon>
        <taxon>Pterygota</taxon>
        <taxon>Neoptera</taxon>
        <taxon>Endopterygota</taxon>
        <taxon>Lepidoptera</taxon>
        <taxon>Glossata</taxon>
        <taxon>Ditrysia</taxon>
        <taxon>Tineoidea</taxon>
        <taxon>Psychidae</taxon>
        <taxon>Oiketicinae</taxon>
        <taxon>Eumeta</taxon>
    </lineage>
</organism>
<comment type="caution">
    <text evidence="2">The sequence shown here is derived from an EMBL/GenBank/DDBJ whole genome shotgun (WGS) entry which is preliminary data.</text>
</comment>
<evidence type="ECO:0000256" key="1">
    <source>
        <dbReference type="SAM" id="MobiDB-lite"/>
    </source>
</evidence>
<dbReference type="Proteomes" id="UP000299102">
    <property type="component" value="Unassembled WGS sequence"/>
</dbReference>
<feature type="compositionally biased region" description="Basic and acidic residues" evidence="1">
    <location>
        <begin position="69"/>
        <end position="81"/>
    </location>
</feature>
<reference evidence="2 3" key="1">
    <citation type="journal article" date="2019" name="Commun. Biol.">
        <title>The bagworm genome reveals a unique fibroin gene that provides high tensile strength.</title>
        <authorList>
            <person name="Kono N."/>
            <person name="Nakamura H."/>
            <person name="Ohtoshi R."/>
            <person name="Tomita M."/>
            <person name="Numata K."/>
            <person name="Arakawa K."/>
        </authorList>
    </citation>
    <scope>NUCLEOTIDE SEQUENCE [LARGE SCALE GENOMIC DNA]</scope>
</reference>
<name>A0A4C1X5D1_EUMVA</name>
<gene>
    <name evidence="2" type="ORF">EVAR_40929_1</name>
</gene>
<evidence type="ECO:0000313" key="2">
    <source>
        <dbReference type="EMBL" id="GBP58360.1"/>
    </source>
</evidence>
<proteinExistence type="predicted"/>
<feature type="region of interest" description="Disordered" evidence="1">
    <location>
        <begin position="68"/>
        <end position="110"/>
    </location>
</feature>
<dbReference type="EMBL" id="BGZK01000733">
    <property type="protein sequence ID" value="GBP58360.1"/>
    <property type="molecule type" value="Genomic_DNA"/>
</dbReference>
<sequence length="122" mass="13523">MISVTRVDALSCTELSGSERRRDDLRRCSCTATKSQAKAVRNLKSLISSKMCVARRINLCFRKGTVTGTERHRDRRSEKAPARGACTGNLLKRRGHPPRPPAPTPAPIDLHHKLSLCNEYGA</sequence>
<accession>A0A4C1X5D1</accession>
<evidence type="ECO:0000313" key="3">
    <source>
        <dbReference type="Proteomes" id="UP000299102"/>
    </source>
</evidence>
<keyword evidence="3" id="KW-1185">Reference proteome</keyword>
<protein>
    <submittedName>
        <fullName evidence="2">Uncharacterized protein</fullName>
    </submittedName>
</protein>